<dbReference type="InterPro" id="IPR011250">
    <property type="entry name" value="OMP/PagP_B-barrel"/>
</dbReference>
<gene>
    <name evidence="1" type="ORF">MBO_03347</name>
</gene>
<comment type="caution">
    <text evidence="1">The sequence shown here is derived from an EMBL/GenBank/DDBJ whole genome shotgun (WGS) entry which is preliminary data.</text>
</comment>
<protein>
    <submittedName>
        <fullName evidence="1">Uncharacterized protein</fullName>
    </submittedName>
</protein>
<dbReference type="SUPFAM" id="SSF56925">
    <property type="entry name" value="OMPA-like"/>
    <property type="match status" value="1"/>
</dbReference>
<proteinExistence type="predicted"/>
<dbReference type="AlphaFoldDB" id="A0A066UEH4"/>
<reference evidence="1 2" key="1">
    <citation type="journal article" date="2014" name="Genome Announc.">
        <title>Draft Genome Sequence of Moraxella bovoculi Strain 237T (ATCC BAA-1259T) Isolated from a Calf with Infectious Bovine Keratoconjunctivitis.</title>
        <authorList>
            <person name="Calcutt M.J."/>
            <person name="Foecking M.F."/>
            <person name="Martin N.T."/>
            <person name="Mhlanga-Mutangadura T."/>
            <person name="Reilly T.J."/>
        </authorList>
    </citation>
    <scope>NUCLEOTIDE SEQUENCE [LARGE SCALE GENOMIC DNA]</scope>
    <source>
        <strain evidence="1 2">237</strain>
    </source>
</reference>
<sequence>MDFTTYTVNDPIVLSLTGTYQYQANRETNASNRVDLGDTAMLNGMVGFAVNPDITLTGGVSVRHKWADKNDFGNIENNQTQTSLNLGLAYALSARSNLTANVRTPISGASGSTVSVGLTTKIGELPPPLSQKYRQAQKQNAK</sequence>
<evidence type="ECO:0000313" key="1">
    <source>
        <dbReference type="EMBL" id="KDN25500.1"/>
    </source>
</evidence>
<accession>A0A066UEH4</accession>
<dbReference type="EMBL" id="AOMT01000011">
    <property type="protein sequence ID" value="KDN25500.1"/>
    <property type="molecule type" value="Genomic_DNA"/>
</dbReference>
<dbReference type="Proteomes" id="UP000035860">
    <property type="component" value="Unassembled WGS sequence"/>
</dbReference>
<dbReference type="Gene3D" id="2.40.160.10">
    <property type="entry name" value="Porin"/>
    <property type="match status" value="1"/>
</dbReference>
<evidence type="ECO:0000313" key="2">
    <source>
        <dbReference type="Proteomes" id="UP000035860"/>
    </source>
</evidence>
<dbReference type="InterPro" id="IPR023614">
    <property type="entry name" value="Porin_dom_sf"/>
</dbReference>
<name>A0A066UEH4_9GAMM</name>
<organism evidence="1 2">
    <name type="scientific">Moraxella bovoculi 237</name>
    <dbReference type="NCBI Taxonomy" id="743974"/>
    <lineage>
        <taxon>Bacteria</taxon>
        <taxon>Pseudomonadati</taxon>
        <taxon>Pseudomonadota</taxon>
        <taxon>Gammaproteobacteria</taxon>
        <taxon>Moraxellales</taxon>
        <taxon>Moraxellaceae</taxon>
        <taxon>Moraxella</taxon>
    </lineage>
</organism>
<keyword evidence="2" id="KW-1185">Reference proteome</keyword>